<dbReference type="PANTHER" id="PTHR42794:SF1">
    <property type="entry name" value="HEMIN IMPORT ATP-BINDING PROTEIN HMUV"/>
    <property type="match status" value="1"/>
</dbReference>
<dbReference type="CDD" id="cd03214">
    <property type="entry name" value="ABC_Iron-Siderophores_B12_Hemin"/>
    <property type="match status" value="1"/>
</dbReference>
<feature type="domain" description="ABC transporter" evidence="7">
    <location>
        <begin position="3"/>
        <end position="239"/>
    </location>
</feature>
<dbReference type="InterPro" id="IPR017871">
    <property type="entry name" value="ABC_transporter-like_CS"/>
</dbReference>
<dbReference type="GO" id="GO:0005524">
    <property type="term" value="F:ATP binding"/>
    <property type="evidence" value="ECO:0007669"/>
    <property type="project" value="UniProtKB-KW"/>
</dbReference>
<comment type="function">
    <text evidence="6">Part of the ABC transporter complex HmuTUV involved in hemin import. Responsible for energy coupling to the transport system.</text>
</comment>
<evidence type="ECO:0000256" key="1">
    <source>
        <dbReference type="ARBA" id="ARBA00022448"/>
    </source>
</evidence>
<dbReference type="InterPro" id="IPR003593">
    <property type="entry name" value="AAA+_ATPase"/>
</dbReference>
<dbReference type="RefSeq" id="WP_005877544.1">
    <property type="nucleotide sequence ID" value="NZ_CABMNL010000001.1"/>
</dbReference>
<protein>
    <recommendedName>
        <fullName evidence="7">ABC transporter domain-containing protein</fullName>
    </recommendedName>
</protein>
<organism evidence="8 9">
    <name type="scientific">Oxalobacter paraformigenes</name>
    <dbReference type="NCBI Taxonomy" id="556268"/>
    <lineage>
        <taxon>Bacteria</taxon>
        <taxon>Pseudomonadati</taxon>
        <taxon>Pseudomonadota</taxon>
        <taxon>Betaproteobacteria</taxon>
        <taxon>Burkholderiales</taxon>
        <taxon>Oxalobacteraceae</taxon>
        <taxon>Oxalobacter</taxon>
    </lineage>
</organism>
<evidence type="ECO:0000313" key="9">
    <source>
        <dbReference type="Proteomes" id="UP000003973"/>
    </source>
</evidence>
<evidence type="ECO:0000256" key="3">
    <source>
        <dbReference type="ARBA" id="ARBA00022741"/>
    </source>
</evidence>
<dbReference type="AlphaFoldDB" id="C3X4G0"/>
<keyword evidence="5" id="KW-1278">Translocase</keyword>
<dbReference type="PANTHER" id="PTHR42794">
    <property type="entry name" value="HEMIN IMPORT ATP-BINDING PROTEIN HMUV"/>
    <property type="match status" value="1"/>
</dbReference>
<sequence>MILTVDGLGLQVAGRMLVERLDMAVGAGECWFVYGRNGAGKTTLLQTLAGLRIPDAGSVLLEGRELSGWPLQELARRRAYLSQSQPDAFGFTAFETVLAARFPYRAKKMWESGEDRDRAACALEHMDVLHLAGRDVRTLSGGERQRVAIAALLAQDTPLMLLDEPATALDLAHQAALMKTIAGLCRERKKAVVTVVHDLNLAWAVATHVLLLHGDGRWEAGRVEEMMKADKLSRCLHYPVESIVHGDRPVFVSF</sequence>
<dbReference type="Gene3D" id="3.40.50.300">
    <property type="entry name" value="P-loop containing nucleotide triphosphate hydrolases"/>
    <property type="match status" value="1"/>
</dbReference>
<dbReference type="InterPro" id="IPR027417">
    <property type="entry name" value="P-loop_NTPase"/>
</dbReference>
<proteinExistence type="predicted"/>
<dbReference type="HOGENOM" id="CLU_000604_1_11_4"/>
<dbReference type="PROSITE" id="PS00211">
    <property type="entry name" value="ABC_TRANSPORTER_1"/>
    <property type="match status" value="1"/>
</dbReference>
<gene>
    <name evidence="8" type="ORF">OFAG_01249</name>
</gene>
<comment type="caution">
    <text evidence="8">The sequence shown here is derived from an EMBL/GenBank/DDBJ whole genome shotgun (WGS) entry which is preliminary data.</text>
</comment>
<name>C3X4G0_9BURK</name>
<evidence type="ECO:0000259" key="7">
    <source>
        <dbReference type="PROSITE" id="PS50893"/>
    </source>
</evidence>
<dbReference type="PROSITE" id="PS50893">
    <property type="entry name" value="ABC_TRANSPORTER_2"/>
    <property type="match status" value="1"/>
</dbReference>
<dbReference type="SMART" id="SM00382">
    <property type="entry name" value="AAA"/>
    <property type="match status" value="1"/>
</dbReference>
<dbReference type="Proteomes" id="UP000003973">
    <property type="component" value="Unassembled WGS sequence"/>
</dbReference>
<evidence type="ECO:0000256" key="2">
    <source>
        <dbReference type="ARBA" id="ARBA00022475"/>
    </source>
</evidence>
<dbReference type="InterPro" id="IPR003439">
    <property type="entry name" value="ABC_transporter-like_ATP-bd"/>
</dbReference>
<dbReference type="GO" id="GO:0016887">
    <property type="term" value="F:ATP hydrolysis activity"/>
    <property type="evidence" value="ECO:0007669"/>
    <property type="project" value="InterPro"/>
</dbReference>
<keyword evidence="9" id="KW-1185">Reference proteome</keyword>
<keyword evidence="2" id="KW-0472">Membrane</keyword>
<evidence type="ECO:0000256" key="4">
    <source>
        <dbReference type="ARBA" id="ARBA00022840"/>
    </source>
</evidence>
<dbReference type="EMBL" id="ACDP02000006">
    <property type="protein sequence ID" value="EEO28096.1"/>
    <property type="molecule type" value="Genomic_DNA"/>
</dbReference>
<dbReference type="SUPFAM" id="SSF52540">
    <property type="entry name" value="P-loop containing nucleoside triphosphate hydrolases"/>
    <property type="match status" value="1"/>
</dbReference>
<evidence type="ECO:0000256" key="6">
    <source>
        <dbReference type="ARBA" id="ARBA00037066"/>
    </source>
</evidence>
<keyword evidence="3" id="KW-0547">Nucleotide-binding</keyword>
<dbReference type="eggNOG" id="COG1120">
    <property type="taxonomic scope" value="Bacteria"/>
</dbReference>
<accession>C3X4G0</accession>
<evidence type="ECO:0000313" key="8">
    <source>
        <dbReference type="EMBL" id="EEO28096.1"/>
    </source>
</evidence>
<keyword evidence="1" id="KW-0813">Transport</keyword>
<reference evidence="8" key="1">
    <citation type="submission" date="2011-10" db="EMBL/GenBank/DDBJ databases">
        <title>The Genome Sequence of Oxalobacter formigenes HOxBLS.</title>
        <authorList>
            <consortium name="The Broad Institute Genome Sequencing Platform"/>
            <person name="Earl A."/>
            <person name="Ward D."/>
            <person name="Feldgarden M."/>
            <person name="Gevers D."/>
            <person name="Allison M.J."/>
            <person name="Humphrey S."/>
            <person name="Young S.K."/>
            <person name="Zeng Q."/>
            <person name="Gargeya S."/>
            <person name="Fitzgerald M."/>
            <person name="Haas B."/>
            <person name="Abouelleil A."/>
            <person name="Alvarado L."/>
            <person name="Arachchi H.M."/>
            <person name="Berlin A."/>
            <person name="Brown A."/>
            <person name="Chapman S.B."/>
            <person name="Chen Z."/>
            <person name="Dunbar C."/>
            <person name="Freedman E."/>
            <person name="Gearin G."/>
            <person name="Goldberg J."/>
            <person name="Griggs A."/>
            <person name="Gujja S."/>
            <person name="Heiman D."/>
            <person name="Howarth C."/>
            <person name="Larson L."/>
            <person name="Lui A."/>
            <person name="MacDonald P.J.P."/>
            <person name="Montmayeur A."/>
            <person name="Murphy C."/>
            <person name="Neiman D."/>
            <person name="Pearson M."/>
            <person name="Priest M."/>
            <person name="Roberts A."/>
            <person name="Saif S."/>
            <person name="Shea T."/>
            <person name="Shenoy N."/>
            <person name="Sisk P."/>
            <person name="Stolte C."/>
            <person name="Sykes S."/>
            <person name="Wortman J."/>
            <person name="Nusbaum C."/>
            <person name="Birren B."/>
        </authorList>
    </citation>
    <scope>NUCLEOTIDE SEQUENCE [LARGE SCALE GENOMIC DNA]</scope>
    <source>
        <strain evidence="8">HOxBLS</strain>
    </source>
</reference>
<evidence type="ECO:0000256" key="5">
    <source>
        <dbReference type="ARBA" id="ARBA00022967"/>
    </source>
</evidence>
<keyword evidence="4" id="KW-0067">ATP-binding</keyword>
<dbReference type="Pfam" id="PF00005">
    <property type="entry name" value="ABC_tran"/>
    <property type="match status" value="1"/>
</dbReference>
<keyword evidence="2" id="KW-1003">Cell membrane</keyword>